<feature type="transmembrane region" description="Helical" evidence="8">
    <location>
        <begin position="167"/>
        <end position="185"/>
    </location>
</feature>
<dbReference type="InterPro" id="IPR019388">
    <property type="entry name" value="FIT"/>
</dbReference>
<sequence length="257" mass="29764">MATRRKSIHSNASARLNFRPSLSEASRGETKEIRYGKCNIRGDQFNTKQTCLKAGYLWNGFDISGHSFILIYGSLVFIEETRSMLNWDSIKDYIRLEDHYRNTRDTSPSTNPLRTLNEEQFKCLQLNYDKFTPYIRGLFIVITVFQILWDIMLITTMLYFHVMIEKFIGGACAILTWFFTYRFWYSQASLIPLLPGDGLFKYMKGKPVTTVIPGRKRSASFVGEHTQLPKFMGMPLHGLKTESGNTPNTAQPEDMYR</sequence>
<dbReference type="GO" id="GO:0034389">
    <property type="term" value="P:lipid droplet organization"/>
    <property type="evidence" value="ECO:0007669"/>
    <property type="project" value="TreeGrafter"/>
</dbReference>
<evidence type="ECO:0000256" key="5">
    <source>
        <dbReference type="ARBA" id="ARBA00022989"/>
    </source>
</evidence>
<dbReference type="Pfam" id="PF10261">
    <property type="entry name" value="FIT"/>
    <property type="match status" value="1"/>
</dbReference>
<dbReference type="AlphaFoldDB" id="A0A8K0GIT8"/>
<keyword evidence="2 8" id="KW-0812">Transmembrane</keyword>
<name>A0A8K0GIT8_IGNLU</name>
<keyword evidence="6" id="KW-0443">Lipid metabolism</keyword>
<dbReference type="GO" id="GO:0008654">
    <property type="term" value="P:phospholipid biosynthetic process"/>
    <property type="evidence" value="ECO:0007669"/>
    <property type="project" value="TreeGrafter"/>
</dbReference>
<dbReference type="GO" id="GO:0005789">
    <property type="term" value="C:endoplasmic reticulum membrane"/>
    <property type="evidence" value="ECO:0007669"/>
    <property type="project" value="UniProtKB-SubCell"/>
</dbReference>
<evidence type="ECO:0000256" key="3">
    <source>
        <dbReference type="ARBA" id="ARBA00022801"/>
    </source>
</evidence>
<evidence type="ECO:0000256" key="7">
    <source>
        <dbReference type="ARBA" id="ARBA00023136"/>
    </source>
</evidence>
<reference evidence="9" key="1">
    <citation type="submission" date="2019-08" db="EMBL/GenBank/DDBJ databases">
        <title>The genome of the North American firefly Photinus pyralis.</title>
        <authorList>
            <consortium name="Photinus pyralis genome working group"/>
            <person name="Fallon T.R."/>
            <person name="Sander Lower S.E."/>
            <person name="Weng J.-K."/>
        </authorList>
    </citation>
    <scope>NUCLEOTIDE SEQUENCE</scope>
    <source>
        <strain evidence="9">TRF0915ILg1</strain>
        <tissue evidence="9">Whole body</tissue>
    </source>
</reference>
<comment type="subcellular location">
    <subcellularLocation>
        <location evidence="1">Endoplasmic reticulum membrane</location>
        <topology evidence="1">Multi-pass membrane protein</topology>
    </subcellularLocation>
</comment>
<keyword evidence="10" id="KW-1185">Reference proteome</keyword>
<dbReference type="GO" id="GO:0010945">
    <property type="term" value="F:coenzyme A diphosphatase activity"/>
    <property type="evidence" value="ECO:0007669"/>
    <property type="project" value="InterPro"/>
</dbReference>
<evidence type="ECO:0000256" key="6">
    <source>
        <dbReference type="ARBA" id="ARBA00023098"/>
    </source>
</evidence>
<keyword evidence="3" id="KW-0378">Hydrolase</keyword>
<keyword evidence="7 8" id="KW-0472">Membrane</keyword>
<dbReference type="PANTHER" id="PTHR23129:SF0">
    <property type="entry name" value="ACYL-COENZYME A DIPHOSPHATASE FITM2"/>
    <property type="match status" value="1"/>
</dbReference>
<evidence type="ECO:0000313" key="9">
    <source>
        <dbReference type="EMBL" id="KAF2899503.1"/>
    </source>
</evidence>
<evidence type="ECO:0000313" key="10">
    <source>
        <dbReference type="Proteomes" id="UP000801492"/>
    </source>
</evidence>
<gene>
    <name evidence="9" type="ORF">ILUMI_06675</name>
</gene>
<comment type="caution">
    <text evidence="9">The sequence shown here is derived from an EMBL/GenBank/DDBJ whole genome shotgun (WGS) entry which is preliminary data.</text>
</comment>
<dbReference type="Proteomes" id="UP000801492">
    <property type="component" value="Unassembled WGS sequence"/>
</dbReference>
<organism evidence="9 10">
    <name type="scientific">Ignelater luminosus</name>
    <name type="common">Cucubano</name>
    <name type="synonym">Pyrophorus luminosus</name>
    <dbReference type="NCBI Taxonomy" id="2038154"/>
    <lineage>
        <taxon>Eukaryota</taxon>
        <taxon>Metazoa</taxon>
        <taxon>Ecdysozoa</taxon>
        <taxon>Arthropoda</taxon>
        <taxon>Hexapoda</taxon>
        <taxon>Insecta</taxon>
        <taxon>Pterygota</taxon>
        <taxon>Neoptera</taxon>
        <taxon>Endopterygota</taxon>
        <taxon>Coleoptera</taxon>
        <taxon>Polyphaga</taxon>
        <taxon>Elateriformia</taxon>
        <taxon>Elateroidea</taxon>
        <taxon>Elateridae</taxon>
        <taxon>Agrypninae</taxon>
        <taxon>Pyrophorini</taxon>
        <taxon>Ignelater</taxon>
    </lineage>
</organism>
<dbReference type="EMBL" id="VTPC01002777">
    <property type="protein sequence ID" value="KAF2899503.1"/>
    <property type="molecule type" value="Genomic_DNA"/>
</dbReference>
<proteinExistence type="predicted"/>
<dbReference type="GO" id="GO:0019915">
    <property type="term" value="P:lipid storage"/>
    <property type="evidence" value="ECO:0007669"/>
    <property type="project" value="InterPro"/>
</dbReference>
<evidence type="ECO:0000256" key="1">
    <source>
        <dbReference type="ARBA" id="ARBA00004477"/>
    </source>
</evidence>
<evidence type="ECO:0000256" key="8">
    <source>
        <dbReference type="SAM" id="Phobius"/>
    </source>
</evidence>
<dbReference type="PANTHER" id="PTHR23129">
    <property type="entry name" value="ACYL-COENZYME A DIPHOSPHATASE FITM2"/>
    <property type="match status" value="1"/>
</dbReference>
<evidence type="ECO:0000256" key="4">
    <source>
        <dbReference type="ARBA" id="ARBA00022824"/>
    </source>
</evidence>
<keyword evidence="4" id="KW-0256">Endoplasmic reticulum</keyword>
<accession>A0A8K0GIT8</accession>
<protein>
    <recommendedName>
        <fullName evidence="11">FIT family protein CG10671</fullName>
    </recommendedName>
</protein>
<keyword evidence="5 8" id="KW-1133">Transmembrane helix</keyword>
<evidence type="ECO:0008006" key="11">
    <source>
        <dbReference type="Google" id="ProtNLM"/>
    </source>
</evidence>
<evidence type="ECO:0000256" key="2">
    <source>
        <dbReference type="ARBA" id="ARBA00022692"/>
    </source>
</evidence>
<feature type="transmembrane region" description="Helical" evidence="8">
    <location>
        <begin position="56"/>
        <end position="78"/>
    </location>
</feature>
<dbReference type="OrthoDB" id="5579088at2759"/>
<feature type="transmembrane region" description="Helical" evidence="8">
    <location>
        <begin position="134"/>
        <end position="160"/>
    </location>
</feature>